<accession>A0A8J4EAH4</accession>
<dbReference type="RefSeq" id="WP_203927500.1">
    <property type="nucleotide sequence ID" value="NZ_BOPH01000027.1"/>
</dbReference>
<dbReference type="Gene3D" id="3.40.50.720">
    <property type="entry name" value="NAD(P)-binding Rossmann-like Domain"/>
    <property type="match status" value="1"/>
</dbReference>
<comment type="caution">
    <text evidence="2">The sequence shown here is derived from an EMBL/GenBank/DDBJ whole genome shotgun (WGS) entry which is preliminary data.</text>
</comment>
<dbReference type="InterPro" id="IPR036291">
    <property type="entry name" value="NAD(P)-bd_dom_sf"/>
</dbReference>
<evidence type="ECO:0000313" key="2">
    <source>
        <dbReference type="EMBL" id="GIJ67539.1"/>
    </source>
</evidence>
<dbReference type="SUPFAM" id="SSF51735">
    <property type="entry name" value="NAD(P)-binding Rossmann-fold domains"/>
    <property type="match status" value="1"/>
</dbReference>
<proteinExistence type="predicted"/>
<feature type="domain" description="NAD-dependent epimerase/dehydratase" evidence="1">
    <location>
        <begin position="4"/>
        <end position="204"/>
    </location>
</feature>
<dbReference type="EMBL" id="BOPH01000027">
    <property type="protein sequence ID" value="GIJ67539.1"/>
    <property type="molecule type" value="Genomic_DNA"/>
</dbReference>
<sequence length="304" mass="32663">MHVVVGAGAIGSSTAVQLAEAGEHVRVVTRSGSGPVHPGIERVAADASDPAALTRLSAGATAIYNCANPPYHSWPTDWPPLAGSLLAAAGSSGAPLVITGNLYVYGPVDRPMTPDMPLAAPTVKGRVRVKLWEDALAAHRSGRISGVTEVRASDFISPRHSTLEFALAALRANRTVWLPGEIDQPHTFTYTGDVARALIALGRDERAWGRAWHVPSPEPMTLRELVRHTARVGGFAEPTVRSLPGPVMYASGWFNPFMKEMREMSYQFDRPFILDASETERVFGLKPTALDEALAATIREPVTT</sequence>
<dbReference type="Proteomes" id="UP000635606">
    <property type="component" value="Unassembled WGS sequence"/>
</dbReference>
<evidence type="ECO:0000313" key="3">
    <source>
        <dbReference type="Proteomes" id="UP000635606"/>
    </source>
</evidence>
<dbReference type="InterPro" id="IPR001509">
    <property type="entry name" value="Epimerase_deHydtase"/>
</dbReference>
<keyword evidence="3" id="KW-1185">Reference proteome</keyword>
<dbReference type="Pfam" id="PF01370">
    <property type="entry name" value="Epimerase"/>
    <property type="match status" value="1"/>
</dbReference>
<protein>
    <submittedName>
        <fullName evidence="2">NAD-dependent epimerase</fullName>
    </submittedName>
</protein>
<organism evidence="2 3">
    <name type="scientific">Virgisporangium ochraceum</name>
    <dbReference type="NCBI Taxonomy" id="65505"/>
    <lineage>
        <taxon>Bacteria</taxon>
        <taxon>Bacillati</taxon>
        <taxon>Actinomycetota</taxon>
        <taxon>Actinomycetes</taxon>
        <taxon>Micromonosporales</taxon>
        <taxon>Micromonosporaceae</taxon>
        <taxon>Virgisporangium</taxon>
    </lineage>
</organism>
<dbReference type="AlphaFoldDB" id="A0A8J4EAH4"/>
<evidence type="ECO:0000259" key="1">
    <source>
        <dbReference type="Pfam" id="PF01370"/>
    </source>
</evidence>
<gene>
    <name evidence="2" type="ORF">Voc01_024560</name>
</gene>
<reference evidence="2" key="1">
    <citation type="submission" date="2021-01" db="EMBL/GenBank/DDBJ databases">
        <title>Whole genome shotgun sequence of Virgisporangium ochraceum NBRC 16418.</title>
        <authorList>
            <person name="Komaki H."/>
            <person name="Tamura T."/>
        </authorList>
    </citation>
    <scope>NUCLEOTIDE SEQUENCE</scope>
    <source>
        <strain evidence="2">NBRC 16418</strain>
    </source>
</reference>
<name>A0A8J4EAH4_9ACTN</name>